<keyword evidence="1" id="KW-1133">Transmembrane helix</keyword>
<accession>A0A840MIR6</accession>
<reference evidence="2 3" key="1">
    <citation type="submission" date="2020-08" db="EMBL/GenBank/DDBJ databases">
        <title>Genomic Encyclopedia of Type Strains, Phase IV (KMG-IV): sequencing the most valuable type-strain genomes for metagenomic binning, comparative biology and taxonomic classification.</title>
        <authorList>
            <person name="Goeker M."/>
        </authorList>
    </citation>
    <scope>NUCLEOTIDE SEQUENCE [LARGE SCALE GENOMIC DNA]</scope>
    <source>
        <strain evidence="2 3">DSM 27165</strain>
    </source>
</reference>
<evidence type="ECO:0000313" key="2">
    <source>
        <dbReference type="EMBL" id="MBB5018300.1"/>
    </source>
</evidence>
<feature type="transmembrane region" description="Helical" evidence="1">
    <location>
        <begin position="46"/>
        <end position="72"/>
    </location>
</feature>
<dbReference type="AlphaFoldDB" id="A0A840MIR6"/>
<proteinExistence type="predicted"/>
<keyword evidence="1" id="KW-0472">Membrane</keyword>
<dbReference type="RefSeq" id="WP_184037375.1">
    <property type="nucleotide sequence ID" value="NZ_JACHHY010000008.1"/>
</dbReference>
<dbReference type="EMBL" id="JACHHY010000008">
    <property type="protein sequence ID" value="MBB5018300.1"/>
    <property type="molecule type" value="Genomic_DNA"/>
</dbReference>
<evidence type="ECO:0000313" key="3">
    <source>
        <dbReference type="Proteomes" id="UP000575898"/>
    </source>
</evidence>
<protein>
    <submittedName>
        <fullName evidence="2">Putative membrane protein YqjE</fullName>
    </submittedName>
</protein>
<name>A0A840MIR6_9PROT</name>
<dbReference type="Proteomes" id="UP000575898">
    <property type="component" value="Unassembled WGS sequence"/>
</dbReference>
<gene>
    <name evidence="2" type="ORF">HNQ59_001588</name>
</gene>
<keyword evidence="3" id="KW-1185">Reference proteome</keyword>
<feature type="transmembrane region" description="Helical" evidence="1">
    <location>
        <begin position="78"/>
        <end position="100"/>
    </location>
</feature>
<comment type="caution">
    <text evidence="2">The sequence shown here is derived from an EMBL/GenBank/DDBJ whole genome shotgun (WGS) entry which is preliminary data.</text>
</comment>
<evidence type="ECO:0000256" key="1">
    <source>
        <dbReference type="SAM" id="Phobius"/>
    </source>
</evidence>
<dbReference type="Pfam" id="PF07332">
    <property type="entry name" value="Phage_holin_3_6"/>
    <property type="match status" value="1"/>
</dbReference>
<keyword evidence="1" id="KW-0812">Transmembrane</keyword>
<sequence length="126" mass="13862">MLDADHDKAAPGPLKGLANSTLGLLHVHLELFSLELEEERERLLRALVLGLIGAGALLLFLGTLTVAILVMVRPEWRIVTACGLTITYLVLGGISLHRAWRTYANSPRPFAATLDEINKNRKILSR</sequence>
<dbReference type="InterPro" id="IPR009937">
    <property type="entry name" value="Phage_holin_3_6"/>
</dbReference>
<organism evidence="2 3">
    <name type="scientific">Chitinivorax tropicus</name>
    <dbReference type="NCBI Taxonomy" id="714531"/>
    <lineage>
        <taxon>Bacteria</taxon>
        <taxon>Pseudomonadati</taxon>
        <taxon>Pseudomonadota</taxon>
        <taxon>Betaproteobacteria</taxon>
        <taxon>Chitinivorax</taxon>
    </lineage>
</organism>